<evidence type="ECO:0000256" key="4">
    <source>
        <dbReference type="ARBA" id="ARBA00022827"/>
    </source>
</evidence>
<evidence type="ECO:0000256" key="6">
    <source>
        <dbReference type="ARBA" id="ARBA00023284"/>
    </source>
</evidence>
<dbReference type="InterPro" id="IPR036873">
    <property type="entry name" value="Rhodanese-like_dom_sf"/>
</dbReference>
<dbReference type="SUPFAM" id="SSF51905">
    <property type="entry name" value="FAD/NAD(P)-binding domain"/>
    <property type="match status" value="1"/>
</dbReference>
<reference evidence="8" key="1">
    <citation type="submission" date="2020-06" db="EMBL/GenBank/DDBJ databases">
        <authorList>
            <consortium name="Plant Systems Biology data submission"/>
        </authorList>
    </citation>
    <scope>NUCLEOTIDE SEQUENCE</scope>
    <source>
        <strain evidence="8">D6</strain>
    </source>
</reference>
<evidence type="ECO:0000256" key="2">
    <source>
        <dbReference type="ARBA" id="ARBA00009130"/>
    </source>
</evidence>
<dbReference type="Gene3D" id="3.40.250.10">
    <property type="entry name" value="Rhodanese-like domain"/>
    <property type="match status" value="1"/>
</dbReference>
<organism evidence="8 9">
    <name type="scientific">Seminavis robusta</name>
    <dbReference type="NCBI Taxonomy" id="568900"/>
    <lineage>
        <taxon>Eukaryota</taxon>
        <taxon>Sar</taxon>
        <taxon>Stramenopiles</taxon>
        <taxon>Ochrophyta</taxon>
        <taxon>Bacillariophyta</taxon>
        <taxon>Bacillariophyceae</taxon>
        <taxon>Bacillariophycidae</taxon>
        <taxon>Naviculales</taxon>
        <taxon>Naviculaceae</taxon>
        <taxon>Seminavis</taxon>
    </lineage>
</organism>
<dbReference type="EMBL" id="CAICTM010002363">
    <property type="protein sequence ID" value="CAB9528973.1"/>
    <property type="molecule type" value="Genomic_DNA"/>
</dbReference>
<evidence type="ECO:0000313" key="8">
    <source>
        <dbReference type="EMBL" id="CAB9528973.1"/>
    </source>
</evidence>
<dbReference type="PROSITE" id="PS50206">
    <property type="entry name" value="RHODANESE_3"/>
    <property type="match status" value="1"/>
</dbReference>
<keyword evidence="6" id="KW-0676">Redox-active center</keyword>
<dbReference type="InterPro" id="IPR004099">
    <property type="entry name" value="Pyr_nucl-diS_OxRdtase_dimer"/>
</dbReference>
<dbReference type="PRINTS" id="PR00368">
    <property type="entry name" value="FADPNR"/>
</dbReference>
<evidence type="ECO:0000313" key="9">
    <source>
        <dbReference type="Proteomes" id="UP001153069"/>
    </source>
</evidence>
<dbReference type="Pfam" id="PF00581">
    <property type="entry name" value="Rhodanese"/>
    <property type="match status" value="1"/>
</dbReference>
<dbReference type="SMART" id="SM00450">
    <property type="entry name" value="RHOD"/>
    <property type="match status" value="1"/>
</dbReference>
<dbReference type="InterPro" id="IPR023753">
    <property type="entry name" value="FAD/NAD-binding_dom"/>
</dbReference>
<comment type="similarity">
    <text evidence="2">Belongs to the class-III pyridine nucleotide-disulfide oxidoreductase family.</text>
</comment>
<comment type="caution">
    <text evidence="8">The sequence shown here is derived from an EMBL/GenBank/DDBJ whole genome shotgun (WGS) entry which is preliminary data.</text>
</comment>
<dbReference type="Gene3D" id="3.50.50.60">
    <property type="entry name" value="FAD/NAD(P)-binding domain"/>
    <property type="match status" value="2"/>
</dbReference>
<keyword evidence="9" id="KW-1185">Reference proteome</keyword>
<feature type="domain" description="Rhodanese" evidence="7">
    <location>
        <begin position="485"/>
        <end position="569"/>
    </location>
</feature>
<dbReference type="SUPFAM" id="SSF52821">
    <property type="entry name" value="Rhodanese/Cell cycle control phosphatase"/>
    <property type="match status" value="1"/>
</dbReference>
<gene>
    <name evidence="8" type="ORF">SEMRO_2365_G325050.1</name>
</gene>
<dbReference type="Pfam" id="PF07992">
    <property type="entry name" value="Pyr_redox_2"/>
    <property type="match status" value="1"/>
</dbReference>
<dbReference type="PANTHER" id="PTHR43429:SF1">
    <property type="entry name" value="NAD(P)H SULFUR OXIDOREDUCTASE (COA-DEPENDENT)"/>
    <property type="match status" value="1"/>
</dbReference>
<dbReference type="InterPro" id="IPR001763">
    <property type="entry name" value="Rhodanese-like_dom"/>
</dbReference>
<evidence type="ECO:0000256" key="1">
    <source>
        <dbReference type="ARBA" id="ARBA00001974"/>
    </source>
</evidence>
<dbReference type="InterPro" id="IPR016156">
    <property type="entry name" value="FAD/NAD-linked_Rdtase_dimer_sf"/>
</dbReference>
<evidence type="ECO:0000256" key="5">
    <source>
        <dbReference type="ARBA" id="ARBA00023002"/>
    </source>
</evidence>
<name>A0A9N8HZS3_9STRA</name>
<dbReference type="PRINTS" id="PR00411">
    <property type="entry name" value="PNDRDTASEI"/>
</dbReference>
<keyword evidence="5" id="KW-0560">Oxidoreductase</keyword>
<keyword evidence="4" id="KW-0274">FAD</keyword>
<comment type="cofactor">
    <cofactor evidence="1">
        <name>FAD</name>
        <dbReference type="ChEBI" id="CHEBI:57692"/>
    </cofactor>
</comment>
<protein>
    <submittedName>
        <fullName evidence="8">A disulfide reductase</fullName>
    </submittedName>
</protein>
<dbReference type="InterPro" id="IPR036188">
    <property type="entry name" value="FAD/NAD-bd_sf"/>
</dbReference>
<dbReference type="OrthoDB" id="432169at2759"/>
<evidence type="ECO:0000256" key="3">
    <source>
        <dbReference type="ARBA" id="ARBA00022630"/>
    </source>
</evidence>
<proteinExistence type="inferred from homology"/>
<dbReference type="PANTHER" id="PTHR43429">
    <property type="entry name" value="PYRIDINE NUCLEOTIDE-DISULFIDE OXIDOREDUCTASE DOMAIN-CONTAINING"/>
    <property type="match status" value="1"/>
</dbReference>
<evidence type="ECO:0000259" key="7">
    <source>
        <dbReference type="PROSITE" id="PS50206"/>
    </source>
</evidence>
<dbReference type="GO" id="GO:0016491">
    <property type="term" value="F:oxidoreductase activity"/>
    <property type="evidence" value="ECO:0007669"/>
    <property type="project" value="UniProtKB-KW"/>
</dbReference>
<sequence>MKIVIIGGVAGGASAAARARRHDEKAEIILLQSGPDISYASCGMPYFIGGEIKNRHSMAVQTPASLYAKLRIDVRVNVRVTAIDTEKKEISGHNERTSDKFSESYDELILAVGAAPLKPPIPGIDLPSLFSLRNLEDMDNINHWIAKTQDEIAHHHRMHCYVADGEKMHVVVAGAGFIGLEMVEQLLHRNIQVSLVEMMPQILGPLDVEMANILEQDLIKRGVNVITGDGIKQFEKMDECGDVVVHLASGKKLPAAQMTILGLGVRPDTAIVREAGIACTKRGHIIVDEYLKTNTEHVWAVGDAVEVKNPIVGGQWAVPLAGPANRQGRMAADNIYGKNRKFKGTYAAAVVRSFDLIAAAVGMNEKMLRAQRLPYNVVHVHPGSHAGYYPGAKSINLKVLFNPEDGKIYGAQAVGEDGVEKRIDVISTAMQGGLTAEDLAELELCYAPPVGSAKDPVNIAGMAAQNIMDGFVKQIQWDQLEDAQNDPDTVILDVRNPGEVTAGELVNGALQIPLPELRDRLGEVPTDKKIVVSCASGQRAYYACRILQQTPGLEGKVFNLSGAFKTFKTTPTFLSRS</sequence>
<dbReference type="InterPro" id="IPR050260">
    <property type="entry name" value="FAD-bd_OxRdtase"/>
</dbReference>
<dbReference type="Pfam" id="PF02852">
    <property type="entry name" value="Pyr_redox_dim"/>
    <property type="match status" value="1"/>
</dbReference>
<dbReference type="AlphaFoldDB" id="A0A9N8HZS3"/>
<accession>A0A9N8HZS3</accession>
<keyword evidence="3" id="KW-0285">Flavoprotein</keyword>
<dbReference type="SUPFAM" id="SSF55424">
    <property type="entry name" value="FAD/NAD-linked reductases, dimerisation (C-terminal) domain"/>
    <property type="match status" value="1"/>
</dbReference>
<dbReference type="Proteomes" id="UP001153069">
    <property type="component" value="Unassembled WGS sequence"/>
</dbReference>